<dbReference type="InterPro" id="IPR002397">
    <property type="entry name" value="Cyt_P450_B"/>
</dbReference>
<dbReference type="PRINTS" id="PR00359">
    <property type="entry name" value="BP450"/>
</dbReference>
<evidence type="ECO:0000256" key="2">
    <source>
        <dbReference type="RuleBase" id="RU000461"/>
    </source>
</evidence>
<dbReference type="CDD" id="cd11029">
    <property type="entry name" value="CYP107-like"/>
    <property type="match status" value="1"/>
</dbReference>
<evidence type="ECO:0000256" key="1">
    <source>
        <dbReference type="ARBA" id="ARBA00010617"/>
    </source>
</evidence>
<dbReference type="InterPro" id="IPR036396">
    <property type="entry name" value="Cyt_P450_sf"/>
</dbReference>
<keyword evidence="2" id="KW-0408">Iron</keyword>
<dbReference type="Gene3D" id="1.10.630.10">
    <property type="entry name" value="Cytochrome P450"/>
    <property type="match status" value="1"/>
</dbReference>
<dbReference type="InterPro" id="IPR017972">
    <property type="entry name" value="Cyt_P450_CS"/>
</dbReference>
<dbReference type="Pfam" id="PF00067">
    <property type="entry name" value="p450"/>
    <property type="match status" value="1"/>
</dbReference>
<keyword evidence="2" id="KW-0560">Oxidoreductase</keyword>
<proteinExistence type="inferred from homology"/>
<keyword evidence="2" id="KW-0349">Heme</keyword>
<sequence length="415" mass="44896">MSSPTTEPVVLGADFVRDPHAVYDRLRQEGSVHRAILPTGLKVWLITSYEEGRALLADPRVSKNMADAGHLFELHQTDMNRQRDYSHSIQQSMINMDPPDHTRLRGLVGKAFTMRQVNRLRPRIEEIADEILDSLADRGEFDVVADYAAPLVSTVISELLGVPEGDRAEFRETSEILTSDADRSLVNKASNALLTLVSAIVEAKRAEPDDRLLSSLILAADGEDRLSHEEVVSLAVVLFVGGFDTTVNLIGNGTLALLRHPDQLAGLRADPSLLPGAVEEFLRFDGSANISHFRRTTAAVPVGDVTIPADEFVFVGLLAANRDSARYPAPDALDITRAATGHLAFGHGIHHCVGAPLARAESEIAFARLLARFPVLHLAADPAELNVRPSMLHRGVRSLPVRTHAGGGTTAGVTA</sequence>
<dbReference type="EMBL" id="JARAVY010000014">
    <property type="protein sequence ID" value="MDX2913160.1"/>
    <property type="molecule type" value="Genomic_DNA"/>
</dbReference>
<comment type="caution">
    <text evidence="3">The sequence shown here is derived from an EMBL/GenBank/DDBJ whole genome shotgun (WGS) entry which is preliminary data.</text>
</comment>
<reference evidence="3 4" key="1">
    <citation type="journal article" date="2023" name="Microb. Genom.">
        <title>Mesoterricola silvestris gen. nov., sp. nov., Mesoterricola sediminis sp. nov., Geothrix oryzae sp. nov., Geothrix edaphica sp. nov., Geothrix rubra sp. nov., and Geothrix limicola sp. nov., six novel members of Acidobacteriota isolated from soils.</title>
        <authorList>
            <person name="Weisberg A.J."/>
            <person name="Pearce E."/>
            <person name="Kramer C.G."/>
            <person name="Chang J.H."/>
            <person name="Clarke C.R."/>
        </authorList>
    </citation>
    <scope>NUCLEOTIDE SEQUENCE [LARGE SCALE GENOMIC DNA]</scope>
    <source>
        <strain evidence="3 4">NRRL_B-2795</strain>
    </source>
</reference>
<name>A0ABU4LBK8_9ACTN</name>
<comment type="similarity">
    <text evidence="1 2">Belongs to the cytochrome P450 family.</text>
</comment>
<accession>A0ABU4LBK8</accession>
<dbReference type="PROSITE" id="PS00086">
    <property type="entry name" value="CYTOCHROME_P450"/>
    <property type="match status" value="1"/>
</dbReference>
<organism evidence="3 4">
    <name type="scientific">Streptomyces griseiscabiei</name>
    <dbReference type="NCBI Taxonomy" id="2993540"/>
    <lineage>
        <taxon>Bacteria</taxon>
        <taxon>Bacillati</taxon>
        <taxon>Actinomycetota</taxon>
        <taxon>Actinomycetes</taxon>
        <taxon>Kitasatosporales</taxon>
        <taxon>Streptomycetaceae</taxon>
        <taxon>Streptomyces</taxon>
    </lineage>
</organism>
<dbReference type="Proteomes" id="UP001271723">
    <property type="component" value="Unassembled WGS sequence"/>
</dbReference>
<keyword evidence="4" id="KW-1185">Reference proteome</keyword>
<keyword evidence="2" id="KW-0479">Metal-binding</keyword>
<dbReference type="SUPFAM" id="SSF48264">
    <property type="entry name" value="Cytochrome P450"/>
    <property type="match status" value="1"/>
</dbReference>
<evidence type="ECO:0000313" key="4">
    <source>
        <dbReference type="Proteomes" id="UP001271723"/>
    </source>
</evidence>
<keyword evidence="2" id="KW-0503">Monooxygenase</keyword>
<dbReference type="PANTHER" id="PTHR46696:SF1">
    <property type="entry name" value="CYTOCHROME P450 YJIB-RELATED"/>
    <property type="match status" value="1"/>
</dbReference>
<dbReference type="RefSeq" id="WP_179203375.1">
    <property type="nucleotide sequence ID" value="NZ_JAGJBZ010000001.1"/>
</dbReference>
<dbReference type="PANTHER" id="PTHR46696">
    <property type="entry name" value="P450, PUTATIVE (EUROFUNG)-RELATED"/>
    <property type="match status" value="1"/>
</dbReference>
<gene>
    <name evidence="3" type="ORF">PV517_31390</name>
</gene>
<dbReference type="InterPro" id="IPR001128">
    <property type="entry name" value="Cyt_P450"/>
</dbReference>
<protein>
    <submittedName>
        <fullName evidence="3">Cytochrome P450</fullName>
    </submittedName>
</protein>
<evidence type="ECO:0000313" key="3">
    <source>
        <dbReference type="EMBL" id="MDX2913160.1"/>
    </source>
</evidence>